<keyword evidence="5 12" id="KW-0732">Signal</keyword>
<dbReference type="Gene3D" id="2.170.130.10">
    <property type="entry name" value="TonB-dependent receptor, plug domain"/>
    <property type="match status" value="1"/>
</dbReference>
<accession>A0A0M4MWJ5</accession>
<comment type="subcellular location">
    <subcellularLocation>
        <location evidence="1 10">Cell outer membrane</location>
        <topology evidence="1 10">Multi-pass membrane protein</topology>
    </subcellularLocation>
</comment>
<comment type="similarity">
    <text evidence="10 11">Belongs to the TonB-dependent receptor family.</text>
</comment>
<dbReference type="CDD" id="cd01347">
    <property type="entry name" value="ligand_gated_channel"/>
    <property type="match status" value="1"/>
</dbReference>
<feature type="domain" description="TonB-dependent receptor plug" evidence="14">
    <location>
        <begin position="62"/>
        <end position="165"/>
    </location>
</feature>
<feature type="domain" description="TonB-dependent receptor-like beta-barrel" evidence="13">
    <location>
        <begin position="193"/>
        <end position="629"/>
    </location>
</feature>
<dbReference type="OrthoDB" id="9796221at2"/>
<evidence type="ECO:0000256" key="1">
    <source>
        <dbReference type="ARBA" id="ARBA00004571"/>
    </source>
</evidence>
<dbReference type="PANTHER" id="PTHR30069:SF29">
    <property type="entry name" value="HEMOGLOBIN AND HEMOGLOBIN-HAPTOGLOBIN-BINDING PROTEIN 1-RELATED"/>
    <property type="match status" value="1"/>
</dbReference>
<evidence type="ECO:0000256" key="10">
    <source>
        <dbReference type="PROSITE-ProRule" id="PRU01360"/>
    </source>
</evidence>
<evidence type="ECO:0000256" key="6">
    <source>
        <dbReference type="ARBA" id="ARBA00023077"/>
    </source>
</evidence>
<keyword evidence="4 10" id="KW-0812">Transmembrane</keyword>
<keyword evidence="7 10" id="KW-0472">Membrane</keyword>
<sequence length="655" mass="70782">MKKCLLLGAGLAGLAHTVPVSAQENEENVCYIVGGEQGEEQLLCYPGKRILVSGSRSGAVRLQDFTGAGTVLETETLEQRQVRDVADILRDTPGVAVTSTPGQTQLRLRGAEANHVMVLVDGIEVSDPFAGEFDMGTLQAEIGSRIEVVRGPQSALYGSDAIGGVVSYQTAPGYVASGLRAFVEAGTNGRLNGSARAGLGDAVRNLALSATVVSTDGEPNARGGARNIGRDSYTLSANGGIEASDILHLRAVGRFTRTTGDYNDQDYDPSSPTFGMVIDTPGVRYENDALYALVGARLATMDDRWTHDLSAQVADIRRDTFGPFGRTSGNDGQRLKASYVSAFAFGEGPERHSLTFAAEWEKERYRNDDPYGSAFSDWRSIENTGLAAEYLFASDSIDFSLAVRHDINSRFADETTYRIGGGYDLSAGTRIRASYGSGIKNPGFFELFGYFDGQFIGNADLKPEKSEGWEVGLDQKLLDGAVQLSATWFDSELKDEIYTTYPAPDYVATPANRDSVSSRKGLELSGKAKLASNITLDLAYTWLDAKEDGVEEVRRPGNIASAILGWVAPDDAASATLIVRHNGATDDLAFTDPSYIPVIERLDAFTLVNLAGEARLNDRLRLFGRIENLFDERYEQVFSFVSPGRQVVAGIRAEF</sequence>
<dbReference type="InterPro" id="IPR039426">
    <property type="entry name" value="TonB-dep_rcpt-like"/>
</dbReference>
<evidence type="ECO:0000256" key="8">
    <source>
        <dbReference type="ARBA" id="ARBA00023170"/>
    </source>
</evidence>
<dbReference type="InterPro" id="IPR036942">
    <property type="entry name" value="Beta-barrel_TonB_sf"/>
</dbReference>
<keyword evidence="2 10" id="KW-0813">Transport</keyword>
<evidence type="ECO:0000313" key="15">
    <source>
        <dbReference type="EMBL" id="ALE17138.1"/>
    </source>
</evidence>
<dbReference type="SUPFAM" id="SSF56935">
    <property type="entry name" value="Porins"/>
    <property type="match status" value="1"/>
</dbReference>
<dbReference type="InterPro" id="IPR037066">
    <property type="entry name" value="Plug_dom_sf"/>
</dbReference>
<keyword evidence="9 10" id="KW-0998">Cell outer membrane</keyword>
<dbReference type="PANTHER" id="PTHR30069">
    <property type="entry name" value="TONB-DEPENDENT OUTER MEMBRANE RECEPTOR"/>
    <property type="match status" value="1"/>
</dbReference>
<evidence type="ECO:0000256" key="5">
    <source>
        <dbReference type="ARBA" id="ARBA00022729"/>
    </source>
</evidence>
<evidence type="ECO:0000256" key="2">
    <source>
        <dbReference type="ARBA" id="ARBA00022448"/>
    </source>
</evidence>
<dbReference type="KEGG" id="aep:AMC99_01850"/>
<protein>
    <submittedName>
        <fullName evidence="15">TonB-dependent receptor</fullName>
    </submittedName>
</protein>
<evidence type="ECO:0000259" key="13">
    <source>
        <dbReference type="Pfam" id="PF00593"/>
    </source>
</evidence>
<proteinExistence type="inferred from homology"/>
<evidence type="ECO:0000256" key="7">
    <source>
        <dbReference type="ARBA" id="ARBA00023136"/>
    </source>
</evidence>
<dbReference type="PATRIC" id="fig|361183.4.peg.1823"/>
<dbReference type="GO" id="GO:0009279">
    <property type="term" value="C:cell outer membrane"/>
    <property type="evidence" value="ECO:0007669"/>
    <property type="project" value="UniProtKB-SubCell"/>
</dbReference>
<evidence type="ECO:0000256" key="12">
    <source>
        <dbReference type="SAM" id="SignalP"/>
    </source>
</evidence>
<dbReference type="GO" id="GO:0044718">
    <property type="term" value="P:siderophore transmembrane transport"/>
    <property type="evidence" value="ECO:0007669"/>
    <property type="project" value="TreeGrafter"/>
</dbReference>
<dbReference type="STRING" id="361183.AMC99_01850"/>
<feature type="chain" id="PRO_5005798859" evidence="12">
    <location>
        <begin position="23"/>
        <end position="655"/>
    </location>
</feature>
<evidence type="ECO:0000259" key="14">
    <source>
        <dbReference type="Pfam" id="PF07715"/>
    </source>
</evidence>
<dbReference type="AlphaFoldDB" id="A0A0M4MWJ5"/>
<keyword evidence="8 15" id="KW-0675">Receptor</keyword>
<gene>
    <name evidence="15" type="ORF">AMC99_01850</name>
</gene>
<feature type="signal peptide" evidence="12">
    <location>
        <begin position="1"/>
        <end position="22"/>
    </location>
</feature>
<dbReference type="Proteomes" id="UP000057938">
    <property type="component" value="Chromosome"/>
</dbReference>
<evidence type="ECO:0000256" key="4">
    <source>
        <dbReference type="ARBA" id="ARBA00022692"/>
    </source>
</evidence>
<reference evidence="15 16" key="1">
    <citation type="submission" date="2015-09" db="EMBL/GenBank/DDBJ databases">
        <title>Complete genome sequence of a benzo[a]pyrene-degrading bacterium Altererythrobacter epoxidivorans CGMCC 1.7731T.</title>
        <authorList>
            <person name="Li Z."/>
            <person name="Cheng H."/>
            <person name="Huo Y."/>
            <person name="Xu X."/>
        </authorList>
    </citation>
    <scope>NUCLEOTIDE SEQUENCE [LARGE SCALE GENOMIC DNA]</scope>
    <source>
        <strain evidence="15 16">CGMCC 1.7731</strain>
    </source>
</reference>
<keyword evidence="6 11" id="KW-0798">TonB box</keyword>
<name>A0A0M4MWJ5_9SPHN</name>
<evidence type="ECO:0000313" key="16">
    <source>
        <dbReference type="Proteomes" id="UP000057938"/>
    </source>
</evidence>
<keyword evidence="3 10" id="KW-1134">Transmembrane beta strand</keyword>
<organism evidence="15 16">
    <name type="scientific">Altererythrobacter epoxidivorans</name>
    <dbReference type="NCBI Taxonomy" id="361183"/>
    <lineage>
        <taxon>Bacteria</taxon>
        <taxon>Pseudomonadati</taxon>
        <taxon>Pseudomonadota</taxon>
        <taxon>Alphaproteobacteria</taxon>
        <taxon>Sphingomonadales</taxon>
        <taxon>Erythrobacteraceae</taxon>
        <taxon>Altererythrobacter</taxon>
    </lineage>
</organism>
<evidence type="ECO:0000256" key="9">
    <source>
        <dbReference type="ARBA" id="ARBA00023237"/>
    </source>
</evidence>
<dbReference type="GO" id="GO:0015344">
    <property type="term" value="F:siderophore uptake transmembrane transporter activity"/>
    <property type="evidence" value="ECO:0007669"/>
    <property type="project" value="TreeGrafter"/>
</dbReference>
<dbReference type="Pfam" id="PF00593">
    <property type="entry name" value="TonB_dep_Rec_b-barrel"/>
    <property type="match status" value="1"/>
</dbReference>
<keyword evidence="16" id="KW-1185">Reference proteome</keyword>
<evidence type="ECO:0000256" key="3">
    <source>
        <dbReference type="ARBA" id="ARBA00022452"/>
    </source>
</evidence>
<dbReference type="InterPro" id="IPR000531">
    <property type="entry name" value="Beta-barrel_TonB"/>
</dbReference>
<dbReference type="EMBL" id="CP012669">
    <property type="protein sequence ID" value="ALE17138.1"/>
    <property type="molecule type" value="Genomic_DNA"/>
</dbReference>
<evidence type="ECO:0000256" key="11">
    <source>
        <dbReference type="RuleBase" id="RU003357"/>
    </source>
</evidence>
<dbReference type="RefSeq" id="WP_061925720.1">
    <property type="nucleotide sequence ID" value="NZ_CP012669.1"/>
</dbReference>
<dbReference type="PROSITE" id="PS52016">
    <property type="entry name" value="TONB_DEPENDENT_REC_3"/>
    <property type="match status" value="1"/>
</dbReference>
<dbReference type="Gene3D" id="2.40.170.20">
    <property type="entry name" value="TonB-dependent receptor, beta-barrel domain"/>
    <property type="match status" value="1"/>
</dbReference>
<dbReference type="InterPro" id="IPR012910">
    <property type="entry name" value="Plug_dom"/>
</dbReference>
<dbReference type="Pfam" id="PF07715">
    <property type="entry name" value="Plug"/>
    <property type="match status" value="1"/>
</dbReference>